<dbReference type="STRING" id="33936.AZI98_07465"/>
<name>A0A165Y1Z0_9BACI</name>
<gene>
    <name evidence="1" type="ORF">AZI98_07465</name>
</gene>
<dbReference type="AlphaFoldDB" id="A0A165Y1Z0"/>
<reference evidence="1 2" key="1">
    <citation type="submission" date="2016-04" db="EMBL/GenBank/DDBJ databases">
        <title>Draft genome sequence of Aeribacillus pallidus 8m3 from petroleum reservoir.</title>
        <authorList>
            <person name="Poltaraus A.B."/>
            <person name="Nazina T.N."/>
            <person name="Tourova T.P."/>
            <person name="Malakho S.M."/>
            <person name="Korshunova A.V."/>
            <person name="Sokolova D.S."/>
        </authorList>
    </citation>
    <scope>NUCLEOTIDE SEQUENCE [LARGE SCALE GENOMIC DNA]</scope>
    <source>
        <strain evidence="1 2">8m3</strain>
    </source>
</reference>
<sequence>MFREILEEQGVDLAHLMEEAISGRENSDEIIARMEKTLSEEHQRLLALAQQERMDETSFDLPGMHRAYQELSINSLPMRVYGEFAIKQFENTRIRLHISNDQSTVRIDRFPKNIRELAKKQRIFIKTDESIRFALKSYRETEEITLLQNDHPLYKLSLELGAGEVQQVSIPVCRVRASVSEPLTIEINQVTIVS</sequence>
<dbReference type="EMBL" id="LWBR01000017">
    <property type="protein sequence ID" value="KZN96640.1"/>
    <property type="molecule type" value="Genomic_DNA"/>
</dbReference>
<accession>A0A165Y1Z0</accession>
<comment type="caution">
    <text evidence="1">The sequence shown here is derived from an EMBL/GenBank/DDBJ whole genome shotgun (WGS) entry which is preliminary data.</text>
</comment>
<proteinExistence type="predicted"/>
<evidence type="ECO:0000313" key="2">
    <source>
        <dbReference type="Proteomes" id="UP000076476"/>
    </source>
</evidence>
<protein>
    <submittedName>
        <fullName evidence="1">Uncharacterized protein</fullName>
    </submittedName>
</protein>
<organism evidence="1 2">
    <name type="scientific">Aeribacillus pallidus</name>
    <dbReference type="NCBI Taxonomy" id="33936"/>
    <lineage>
        <taxon>Bacteria</taxon>
        <taxon>Bacillati</taxon>
        <taxon>Bacillota</taxon>
        <taxon>Bacilli</taxon>
        <taxon>Bacillales</taxon>
        <taxon>Bacillaceae</taxon>
        <taxon>Aeribacillus</taxon>
    </lineage>
</organism>
<evidence type="ECO:0000313" key="1">
    <source>
        <dbReference type="EMBL" id="KZN96640.1"/>
    </source>
</evidence>
<keyword evidence="2" id="KW-1185">Reference proteome</keyword>
<dbReference type="RefSeq" id="WP_063387657.1">
    <property type="nucleotide sequence ID" value="NZ_LWBR01000017.1"/>
</dbReference>
<dbReference type="Proteomes" id="UP000076476">
    <property type="component" value="Unassembled WGS sequence"/>
</dbReference>